<feature type="transmembrane region" description="Helical" evidence="6">
    <location>
        <begin position="299"/>
        <end position="323"/>
    </location>
</feature>
<feature type="transmembrane region" description="Helical" evidence="6">
    <location>
        <begin position="31"/>
        <end position="49"/>
    </location>
</feature>
<accession>A0A9X7YQ34</accession>
<comment type="subcellular location">
    <subcellularLocation>
        <location evidence="1">Cell membrane</location>
        <topology evidence="1">Multi-pass membrane protein</topology>
    </subcellularLocation>
</comment>
<feature type="transmembrane region" description="Helical" evidence="6">
    <location>
        <begin position="390"/>
        <end position="409"/>
    </location>
</feature>
<feature type="transmembrane region" description="Helical" evidence="6">
    <location>
        <begin position="329"/>
        <end position="350"/>
    </location>
</feature>
<keyword evidence="2" id="KW-1003">Cell membrane</keyword>
<proteinExistence type="predicted"/>
<dbReference type="PANTHER" id="PTHR30250">
    <property type="entry name" value="PST FAMILY PREDICTED COLANIC ACID TRANSPORTER"/>
    <property type="match status" value="1"/>
</dbReference>
<reference evidence="7 8" key="1">
    <citation type="submission" date="2019-11" db="EMBL/GenBank/DDBJ databases">
        <title>Venatorbacter sp. nov. a predator of Campylobacter and other Gram-negative bacteria.</title>
        <authorList>
            <person name="Saeedi A."/>
            <person name="Cummings N.J."/>
            <person name="Connerton I.F."/>
            <person name="Connerton P.L."/>
        </authorList>
    </citation>
    <scope>NUCLEOTIDE SEQUENCE [LARGE SCALE GENOMIC DNA]</scope>
    <source>
        <strain evidence="7">XL5</strain>
    </source>
</reference>
<dbReference type="EMBL" id="CP046056">
    <property type="protein sequence ID" value="QQD25426.1"/>
    <property type="molecule type" value="Genomic_DNA"/>
</dbReference>
<evidence type="ECO:0000313" key="8">
    <source>
        <dbReference type="Proteomes" id="UP000596074"/>
    </source>
</evidence>
<dbReference type="InterPro" id="IPR050833">
    <property type="entry name" value="Poly_Biosynth_Transport"/>
</dbReference>
<name>A0A9X7YQ34_9GAMM</name>
<organism evidence="7 8">
    <name type="scientific">Venatoribacter cucullus</name>
    <dbReference type="NCBI Taxonomy" id="2661630"/>
    <lineage>
        <taxon>Bacteria</taxon>
        <taxon>Pseudomonadati</taxon>
        <taxon>Pseudomonadota</taxon>
        <taxon>Gammaproteobacteria</taxon>
        <taxon>Oceanospirillales</taxon>
        <taxon>Oceanospirillaceae</taxon>
        <taxon>Venatoribacter</taxon>
    </lineage>
</organism>
<feature type="transmembrane region" description="Helical" evidence="6">
    <location>
        <begin position="119"/>
        <end position="138"/>
    </location>
</feature>
<dbReference type="GO" id="GO:0005886">
    <property type="term" value="C:plasma membrane"/>
    <property type="evidence" value="ECO:0007669"/>
    <property type="project" value="UniProtKB-SubCell"/>
</dbReference>
<feature type="transmembrane region" description="Helical" evidence="6">
    <location>
        <begin position="421"/>
        <end position="442"/>
    </location>
</feature>
<feature type="transmembrane region" description="Helical" evidence="6">
    <location>
        <begin position="238"/>
        <end position="258"/>
    </location>
</feature>
<dbReference type="KEGG" id="vcw:GJQ55_04100"/>
<feature type="transmembrane region" description="Helical" evidence="6">
    <location>
        <begin position="362"/>
        <end position="384"/>
    </location>
</feature>
<dbReference type="Proteomes" id="UP000596074">
    <property type="component" value="Chromosome"/>
</dbReference>
<sequence>MLYIRMLLTMAVTLYTSRVVLQTLGVDDFGIYSVVAGFVTMLGFLNSAMSSATQRFLSFELGKPGDKDMRGIFSMSLNIHVLIAVFVLVLGETVGLWFVKTQMTIPADRMLAAEWVFHFALLSFMVTIVSVPYNALIIAHERMSVFAWVSIIDVTLKLLIVFMLSWFGMDKLILYAVLSLAVVFIVFMVYRSYCKIRFTESRFRLYWDKQLFNIMLSFTGWSLWGNLSAVMTGQGINVLLNIFFGPVANAATAIAMQVSGALNSFISNLQVAISPQIIKSYATQDMEYMHKLVCNGAKYSFFVLLLLSVPVLNNMSFILSVWLGNVPDYTVVFTRLIILSILIESLSRTFITAAQATGRVKLYQFVVGGILLLNIPISYAILKAGSAPEVVFYVTISLSVSALLARIQLASSLINMKKRKYIFDTLVPVIAVALFVFLANRFINDFFTASLLDFFLSTLASSFLIVVAVFFVGLKQNERALLGRIFLNIKKRMWQ</sequence>
<evidence type="ECO:0000256" key="2">
    <source>
        <dbReference type="ARBA" id="ARBA00022475"/>
    </source>
</evidence>
<feature type="transmembrane region" description="Helical" evidence="6">
    <location>
        <begin position="172"/>
        <end position="190"/>
    </location>
</feature>
<dbReference type="PANTHER" id="PTHR30250:SF26">
    <property type="entry name" value="PSMA PROTEIN"/>
    <property type="match status" value="1"/>
</dbReference>
<keyword evidence="8" id="KW-1185">Reference proteome</keyword>
<gene>
    <name evidence="7" type="ORF">GJQ55_04100</name>
</gene>
<evidence type="ECO:0000256" key="1">
    <source>
        <dbReference type="ARBA" id="ARBA00004651"/>
    </source>
</evidence>
<evidence type="ECO:0000256" key="5">
    <source>
        <dbReference type="ARBA" id="ARBA00023136"/>
    </source>
</evidence>
<keyword evidence="5 6" id="KW-0472">Membrane</keyword>
<evidence type="ECO:0000256" key="6">
    <source>
        <dbReference type="SAM" id="Phobius"/>
    </source>
</evidence>
<protein>
    <submittedName>
        <fullName evidence="7">Lipopolysaccharide biosynthesis protein</fullName>
    </submittedName>
</protein>
<feature type="transmembrane region" description="Helical" evidence="6">
    <location>
        <begin position="77"/>
        <end position="99"/>
    </location>
</feature>
<feature type="transmembrane region" description="Helical" evidence="6">
    <location>
        <begin position="145"/>
        <end position="166"/>
    </location>
</feature>
<dbReference type="AlphaFoldDB" id="A0A9X7YQ34"/>
<evidence type="ECO:0000256" key="3">
    <source>
        <dbReference type="ARBA" id="ARBA00022692"/>
    </source>
</evidence>
<feature type="transmembrane region" description="Helical" evidence="6">
    <location>
        <begin position="211"/>
        <end position="232"/>
    </location>
</feature>
<evidence type="ECO:0000256" key="4">
    <source>
        <dbReference type="ARBA" id="ARBA00022989"/>
    </source>
</evidence>
<evidence type="ECO:0000313" key="7">
    <source>
        <dbReference type="EMBL" id="QQD25426.1"/>
    </source>
</evidence>
<keyword evidence="3 6" id="KW-0812">Transmembrane</keyword>
<keyword evidence="4 6" id="KW-1133">Transmembrane helix</keyword>
<feature type="transmembrane region" description="Helical" evidence="6">
    <location>
        <begin position="454"/>
        <end position="474"/>
    </location>
</feature>